<accession>A0A1Q2M2Q6</accession>
<dbReference type="RefSeq" id="WP_077400916.1">
    <property type="nucleotide sequence ID" value="NZ_CP019650.1"/>
</dbReference>
<dbReference type="KEGG" id="maga:Mag101_03610"/>
<dbReference type="EMBL" id="CP019650">
    <property type="protein sequence ID" value="AQQ66828.1"/>
    <property type="molecule type" value="Genomic_DNA"/>
</dbReference>
<dbReference type="AlphaFoldDB" id="A0A1Q2M2Q6"/>
<sequence>MPRKSHHPFLSSLCAALVALLLFALVSTGEATDKTSPPDEATDYVPPTDVESSDFWEKYDDIADWTTLRLKLTPQQEEKVLPILEKSFELQLSILQDYGIGEGKIPTLTREQRETLDAKIIAARAATRVEMIKLLNEEQLEVLKQIQQEFHQEFRKQLDKNTSG</sequence>
<dbReference type="Proteomes" id="UP000188219">
    <property type="component" value="Chromosome"/>
</dbReference>
<organism evidence="2 3">
    <name type="scientific">Microbulbifer agarilyticus</name>
    <dbReference type="NCBI Taxonomy" id="260552"/>
    <lineage>
        <taxon>Bacteria</taxon>
        <taxon>Pseudomonadati</taxon>
        <taxon>Pseudomonadota</taxon>
        <taxon>Gammaproteobacteria</taxon>
        <taxon>Cellvibrionales</taxon>
        <taxon>Microbulbiferaceae</taxon>
        <taxon>Microbulbifer</taxon>
    </lineage>
</organism>
<protein>
    <recommendedName>
        <fullName evidence="4">Zinc resistance-associated protein</fullName>
    </recommendedName>
</protein>
<reference evidence="2" key="1">
    <citation type="submission" date="2017-02" db="EMBL/GenBank/DDBJ databases">
        <title>Genome of Microbulbifer agarilyticus GP101.</title>
        <authorList>
            <person name="Jung J."/>
            <person name="Bae S.S."/>
            <person name="Baek K."/>
        </authorList>
    </citation>
    <scope>NUCLEOTIDE SEQUENCE [LARGE SCALE GENOMIC DNA]</scope>
    <source>
        <strain evidence="2">GP101</strain>
    </source>
</reference>
<name>A0A1Q2M2Q6_9GAMM</name>
<evidence type="ECO:0008006" key="4">
    <source>
        <dbReference type="Google" id="ProtNLM"/>
    </source>
</evidence>
<evidence type="ECO:0000256" key="1">
    <source>
        <dbReference type="SAM" id="SignalP"/>
    </source>
</evidence>
<feature type="signal peptide" evidence="1">
    <location>
        <begin position="1"/>
        <end position="31"/>
    </location>
</feature>
<evidence type="ECO:0000313" key="2">
    <source>
        <dbReference type="EMBL" id="AQQ66828.1"/>
    </source>
</evidence>
<dbReference type="OrthoDB" id="5734558at2"/>
<proteinExistence type="predicted"/>
<keyword evidence="1" id="KW-0732">Signal</keyword>
<feature type="chain" id="PRO_5012659242" description="Zinc resistance-associated protein" evidence="1">
    <location>
        <begin position="32"/>
        <end position="164"/>
    </location>
</feature>
<keyword evidence="3" id="KW-1185">Reference proteome</keyword>
<gene>
    <name evidence="2" type="ORF">Mag101_03610</name>
</gene>
<evidence type="ECO:0000313" key="3">
    <source>
        <dbReference type="Proteomes" id="UP000188219"/>
    </source>
</evidence>
<dbReference type="STRING" id="260552.Mag101_03610"/>